<dbReference type="Pfam" id="PF07596">
    <property type="entry name" value="SBP_bac_10"/>
    <property type="match status" value="1"/>
</dbReference>
<reference evidence="3 4" key="1">
    <citation type="submission" date="2018-02" db="EMBL/GenBank/DDBJ databases">
        <title>Comparative genomes isolates from brazilian mangrove.</title>
        <authorList>
            <person name="Araujo J.E."/>
            <person name="Taketani R.G."/>
            <person name="Silva M.C.P."/>
            <person name="Loureco M.V."/>
            <person name="Andreote F.D."/>
        </authorList>
    </citation>
    <scope>NUCLEOTIDE SEQUENCE [LARGE SCALE GENOMIC DNA]</scope>
    <source>
        <strain evidence="3 4">Nap-Phe MGV</strain>
    </source>
</reference>
<organism evidence="3 4">
    <name type="scientific">Blastopirellula marina</name>
    <dbReference type="NCBI Taxonomy" id="124"/>
    <lineage>
        <taxon>Bacteria</taxon>
        <taxon>Pseudomonadati</taxon>
        <taxon>Planctomycetota</taxon>
        <taxon>Planctomycetia</taxon>
        <taxon>Pirellulales</taxon>
        <taxon>Pirellulaceae</taxon>
        <taxon>Blastopirellula</taxon>
    </lineage>
</organism>
<dbReference type="NCBIfam" id="TIGR02532">
    <property type="entry name" value="IV_pilin_GFxxxE"/>
    <property type="match status" value="1"/>
</dbReference>
<feature type="transmembrane region" description="Helical" evidence="1">
    <location>
        <begin position="12"/>
        <end position="33"/>
    </location>
</feature>
<dbReference type="RefSeq" id="WP_105337999.1">
    <property type="nucleotide sequence ID" value="NZ_PUHZ01000023.1"/>
</dbReference>
<sequence length="321" mass="34773">MKSTSKRRGFTLVELLVVIAIIGVLIALLLPAVQQAREAARRMQCTNNFKQVGLALHNYHDTYLKFPFATIGSTDANKDENGINNSRNRYSWMQMILPQMEQTAVYDKFMEEVHGPSLLNPYATSVRDTQISSLICPTDPNGGKICGGGSYGLSGNVLLVHGLQGLYNSATGDQYGTGASGMFYVRSKTRMADVTDGTTNTAMASEIIQIPDTSSQNDRRGAYWLVTNAANVTIATYYNPNSLLPSTVDRQPSGYYVNYAKAPCAGPTGGGNYRCSARSYHTGGVNVLLADASVRFAPETMDNLVWQGLGTRSGGEVLGEY</sequence>
<keyword evidence="1" id="KW-1133">Transmembrane helix</keyword>
<dbReference type="InterPro" id="IPR012902">
    <property type="entry name" value="N_methyl_site"/>
</dbReference>
<dbReference type="Pfam" id="PF07963">
    <property type="entry name" value="N_methyl"/>
    <property type="match status" value="1"/>
</dbReference>
<dbReference type="InterPro" id="IPR027558">
    <property type="entry name" value="Pre_pil_HX9DG_C"/>
</dbReference>
<keyword evidence="1" id="KW-0472">Membrane</keyword>
<accession>A0A2S8GI62</accession>
<dbReference type="InterPro" id="IPR011453">
    <property type="entry name" value="DUF1559"/>
</dbReference>
<evidence type="ECO:0000259" key="2">
    <source>
        <dbReference type="Pfam" id="PF07596"/>
    </source>
</evidence>
<comment type="caution">
    <text evidence="3">The sequence shown here is derived from an EMBL/GenBank/DDBJ whole genome shotgun (WGS) entry which is preliminary data.</text>
</comment>
<dbReference type="PANTHER" id="PTHR30093">
    <property type="entry name" value="GENERAL SECRETION PATHWAY PROTEIN G"/>
    <property type="match status" value="1"/>
</dbReference>
<dbReference type="AlphaFoldDB" id="A0A2S8GI62"/>
<dbReference type="Gene3D" id="3.30.700.10">
    <property type="entry name" value="Glycoprotein, Type 4 Pilin"/>
    <property type="match status" value="1"/>
</dbReference>
<name>A0A2S8GI62_9BACT</name>
<keyword evidence="1" id="KW-0812">Transmembrane</keyword>
<proteinExistence type="predicted"/>
<dbReference type="NCBIfam" id="TIGR04294">
    <property type="entry name" value="pre_pil_HX9DG"/>
    <property type="match status" value="1"/>
</dbReference>
<dbReference type="OrthoDB" id="210498at2"/>
<dbReference type="PANTHER" id="PTHR30093:SF2">
    <property type="entry name" value="TYPE II SECRETION SYSTEM PROTEIN H"/>
    <property type="match status" value="1"/>
</dbReference>
<dbReference type="Proteomes" id="UP000237819">
    <property type="component" value="Unassembled WGS sequence"/>
</dbReference>
<dbReference type="EMBL" id="PUHZ01000023">
    <property type="protein sequence ID" value="PQO43714.1"/>
    <property type="molecule type" value="Genomic_DNA"/>
</dbReference>
<evidence type="ECO:0000256" key="1">
    <source>
        <dbReference type="SAM" id="Phobius"/>
    </source>
</evidence>
<feature type="domain" description="DUF1559" evidence="2">
    <location>
        <begin position="34"/>
        <end position="302"/>
    </location>
</feature>
<evidence type="ECO:0000313" key="4">
    <source>
        <dbReference type="Proteomes" id="UP000237819"/>
    </source>
</evidence>
<evidence type="ECO:0000313" key="3">
    <source>
        <dbReference type="EMBL" id="PQO43714.1"/>
    </source>
</evidence>
<protein>
    <submittedName>
        <fullName evidence="3">Prepilin-type cleavage/methylation domain-containing protein</fullName>
    </submittedName>
</protein>
<dbReference type="PROSITE" id="PS00409">
    <property type="entry name" value="PROKAR_NTER_METHYL"/>
    <property type="match status" value="1"/>
</dbReference>
<dbReference type="SUPFAM" id="SSF54523">
    <property type="entry name" value="Pili subunits"/>
    <property type="match status" value="1"/>
</dbReference>
<gene>
    <name evidence="3" type="ORF">C5Y93_24080</name>
</gene>
<dbReference type="InterPro" id="IPR045584">
    <property type="entry name" value="Pilin-like"/>
</dbReference>